<comment type="caution">
    <text evidence="1">The sequence shown here is derived from an EMBL/GenBank/DDBJ whole genome shotgun (WGS) entry which is preliminary data.</text>
</comment>
<evidence type="ECO:0000313" key="1">
    <source>
        <dbReference type="EMBL" id="CAH1454288.1"/>
    </source>
</evidence>
<sequence>MKILSSNDSEDWLLIRMKEMMKQKMMNRFHKHNSSSASYVDFKSGEKLDFKFSTLQALQDMFMMRRLNDHDRDGVVVGGFNYQDGSGGIVYVICNNYLEENTKNGDICIQGKEKDGR</sequence>
<dbReference type="EMBL" id="CAKMRJ010005745">
    <property type="protein sequence ID" value="CAH1454288.1"/>
    <property type="molecule type" value="Genomic_DNA"/>
</dbReference>
<keyword evidence="2" id="KW-1185">Reference proteome</keyword>
<gene>
    <name evidence="1" type="ORF">LVIROSA_LOCUS39477</name>
</gene>
<organism evidence="1 2">
    <name type="scientific">Lactuca virosa</name>
    <dbReference type="NCBI Taxonomy" id="75947"/>
    <lineage>
        <taxon>Eukaryota</taxon>
        <taxon>Viridiplantae</taxon>
        <taxon>Streptophyta</taxon>
        <taxon>Embryophyta</taxon>
        <taxon>Tracheophyta</taxon>
        <taxon>Spermatophyta</taxon>
        <taxon>Magnoliopsida</taxon>
        <taxon>eudicotyledons</taxon>
        <taxon>Gunneridae</taxon>
        <taxon>Pentapetalae</taxon>
        <taxon>asterids</taxon>
        <taxon>campanulids</taxon>
        <taxon>Asterales</taxon>
        <taxon>Asteraceae</taxon>
        <taxon>Cichorioideae</taxon>
        <taxon>Cichorieae</taxon>
        <taxon>Lactucinae</taxon>
        <taxon>Lactuca</taxon>
    </lineage>
</organism>
<evidence type="ECO:0000313" key="2">
    <source>
        <dbReference type="Proteomes" id="UP001157418"/>
    </source>
</evidence>
<name>A0AAU9PWI5_9ASTR</name>
<reference evidence="1 2" key="1">
    <citation type="submission" date="2022-01" db="EMBL/GenBank/DDBJ databases">
        <authorList>
            <person name="Xiong W."/>
            <person name="Schranz E."/>
        </authorList>
    </citation>
    <scope>NUCLEOTIDE SEQUENCE [LARGE SCALE GENOMIC DNA]</scope>
</reference>
<dbReference type="Proteomes" id="UP001157418">
    <property type="component" value="Unassembled WGS sequence"/>
</dbReference>
<proteinExistence type="predicted"/>
<protein>
    <submittedName>
        <fullName evidence="1">Uncharacterized protein</fullName>
    </submittedName>
</protein>
<accession>A0AAU9PWI5</accession>
<dbReference type="AlphaFoldDB" id="A0AAU9PWI5"/>